<accession>A0A426Z1X0</accession>
<organism evidence="1 2">
    <name type="scientific">Ensete ventricosum</name>
    <name type="common">Abyssinian banana</name>
    <name type="synonym">Musa ensete</name>
    <dbReference type="NCBI Taxonomy" id="4639"/>
    <lineage>
        <taxon>Eukaryota</taxon>
        <taxon>Viridiplantae</taxon>
        <taxon>Streptophyta</taxon>
        <taxon>Embryophyta</taxon>
        <taxon>Tracheophyta</taxon>
        <taxon>Spermatophyta</taxon>
        <taxon>Magnoliopsida</taxon>
        <taxon>Liliopsida</taxon>
        <taxon>Zingiberales</taxon>
        <taxon>Musaceae</taxon>
        <taxon>Ensete</taxon>
    </lineage>
</organism>
<dbReference type="EMBL" id="AMZH03008921">
    <property type="protein sequence ID" value="RRT57962.1"/>
    <property type="molecule type" value="Genomic_DNA"/>
</dbReference>
<name>A0A426Z1X0_ENSVE</name>
<proteinExistence type="predicted"/>
<dbReference type="Proteomes" id="UP000287651">
    <property type="component" value="Unassembled WGS sequence"/>
</dbReference>
<evidence type="ECO:0000313" key="2">
    <source>
        <dbReference type="Proteomes" id="UP000287651"/>
    </source>
</evidence>
<reference evidence="1 2" key="1">
    <citation type="journal article" date="2014" name="Agronomy (Basel)">
        <title>A Draft Genome Sequence for Ensete ventricosum, the Drought-Tolerant Tree Against Hunger.</title>
        <authorList>
            <person name="Harrison J."/>
            <person name="Moore K.A."/>
            <person name="Paszkiewicz K."/>
            <person name="Jones T."/>
            <person name="Grant M."/>
            <person name="Ambacheew D."/>
            <person name="Muzemil S."/>
            <person name="Studholme D.J."/>
        </authorList>
    </citation>
    <scope>NUCLEOTIDE SEQUENCE [LARGE SCALE GENOMIC DNA]</scope>
</reference>
<protein>
    <submittedName>
        <fullName evidence="1">Uncharacterized protein</fullName>
    </submittedName>
</protein>
<dbReference type="AlphaFoldDB" id="A0A426Z1X0"/>
<comment type="caution">
    <text evidence="1">The sequence shown here is derived from an EMBL/GenBank/DDBJ whole genome shotgun (WGS) entry which is preliminary data.</text>
</comment>
<sequence length="76" mass="8330">MATVAGAIDRFEGQREKRYSRISVGAHRHHPSCSLCCSTIASTPARQRRPSYSFCCSVLSAESTCMGHRLLSLDAL</sequence>
<gene>
    <name evidence="1" type="ORF">B296_00028877</name>
</gene>
<evidence type="ECO:0000313" key="1">
    <source>
        <dbReference type="EMBL" id="RRT57962.1"/>
    </source>
</evidence>